<keyword evidence="3" id="KW-1185">Reference proteome</keyword>
<dbReference type="EMBL" id="JARQWQ010000018">
    <property type="protein sequence ID" value="KAK2565832.1"/>
    <property type="molecule type" value="Genomic_DNA"/>
</dbReference>
<accession>A0AAD9V9F8</accession>
<comment type="caution">
    <text evidence="2">The sequence shown here is derived from an EMBL/GenBank/DDBJ whole genome shotgun (WGS) entry which is preliminary data.</text>
</comment>
<dbReference type="AlphaFoldDB" id="A0AAD9V9F8"/>
<feature type="compositionally biased region" description="Basic and acidic residues" evidence="1">
    <location>
        <begin position="8"/>
        <end position="24"/>
    </location>
</feature>
<evidence type="ECO:0000256" key="1">
    <source>
        <dbReference type="SAM" id="MobiDB-lite"/>
    </source>
</evidence>
<feature type="region of interest" description="Disordered" evidence="1">
    <location>
        <begin position="1"/>
        <end position="31"/>
    </location>
</feature>
<sequence>PGKSKNTKKFEIDQLKTRSRDEGSYQKCEAQGGSFHETGAVEIRFHKTDRIYQKKANFCWKKIKKMHQPNVNDVKLLDNDPVEAVRSPICEIVKNENQEDRNSHVQGHSCSTVKIKDVTDVDIEEDKRRLRDRCLPWDYPTVLVANDNACKIEKPQLSIVGEKGEGAIS</sequence>
<proteinExistence type="predicted"/>
<evidence type="ECO:0000313" key="2">
    <source>
        <dbReference type="EMBL" id="KAK2565832.1"/>
    </source>
</evidence>
<name>A0AAD9V9F8_ACRCE</name>
<evidence type="ECO:0000313" key="3">
    <source>
        <dbReference type="Proteomes" id="UP001249851"/>
    </source>
</evidence>
<feature type="non-terminal residue" evidence="2">
    <location>
        <position position="169"/>
    </location>
</feature>
<protein>
    <submittedName>
        <fullName evidence="2">Uncharacterized protein</fullName>
    </submittedName>
</protein>
<dbReference type="Proteomes" id="UP001249851">
    <property type="component" value="Unassembled WGS sequence"/>
</dbReference>
<reference evidence="2" key="1">
    <citation type="journal article" date="2023" name="G3 (Bethesda)">
        <title>Whole genome assembly and annotation of the endangered Caribbean coral Acropora cervicornis.</title>
        <authorList>
            <person name="Selwyn J.D."/>
            <person name="Vollmer S.V."/>
        </authorList>
    </citation>
    <scope>NUCLEOTIDE SEQUENCE</scope>
    <source>
        <strain evidence="2">K2</strain>
    </source>
</reference>
<gene>
    <name evidence="2" type="ORF">P5673_010113</name>
</gene>
<reference evidence="2" key="2">
    <citation type="journal article" date="2023" name="Science">
        <title>Genomic signatures of disease resistance in endangered staghorn corals.</title>
        <authorList>
            <person name="Vollmer S.V."/>
            <person name="Selwyn J.D."/>
            <person name="Despard B.A."/>
            <person name="Roesel C.L."/>
        </authorList>
    </citation>
    <scope>NUCLEOTIDE SEQUENCE</scope>
    <source>
        <strain evidence="2">K2</strain>
    </source>
</reference>
<organism evidence="2 3">
    <name type="scientific">Acropora cervicornis</name>
    <name type="common">Staghorn coral</name>
    <dbReference type="NCBI Taxonomy" id="6130"/>
    <lineage>
        <taxon>Eukaryota</taxon>
        <taxon>Metazoa</taxon>
        <taxon>Cnidaria</taxon>
        <taxon>Anthozoa</taxon>
        <taxon>Hexacorallia</taxon>
        <taxon>Scleractinia</taxon>
        <taxon>Astrocoeniina</taxon>
        <taxon>Acroporidae</taxon>
        <taxon>Acropora</taxon>
    </lineage>
</organism>